<dbReference type="Proteomes" id="UP001589698">
    <property type="component" value="Unassembled WGS sequence"/>
</dbReference>
<dbReference type="RefSeq" id="WP_378517168.1">
    <property type="nucleotide sequence ID" value="NZ_CBCSDI010000013.1"/>
</dbReference>
<proteinExistence type="predicted"/>
<accession>A0ABV6DXM3</accession>
<name>A0ABV6DXM3_9ACTN</name>
<comment type="caution">
    <text evidence="2">The sequence shown here is derived from an EMBL/GenBank/DDBJ whole genome shotgun (WGS) entry which is preliminary data.</text>
</comment>
<reference evidence="2 3" key="1">
    <citation type="submission" date="2024-09" db="EMBL/GenBank/DDBJ databases">
        <authorList>
            <person name="Sun Q."/>
            <person name="Mori K."/>
        </authorList>
    </citation>
    <scope>NUCLEOTIDE SEQUENCE [LARGE SCALE GENOMIC DNA]</scope>
    <source>
        <strain evidence="2 3">CCM 8654</strain>
    </source>
</reference>
<keyword evidence="1" id="KW-0175">Coiled coil</keyword>
<protein>
    <recommendedName>
        <fullName evidence="4">Transposase</fullName>
    </recommendedName>
</protein>
<evidence type="ECO:0000313" key="2">
    <source>
        <dbReference type="EMBL" id="MFC0221482.1"/>
    </source>
</evidence>
<feature type="coiled-coil region" evidence="1">
    <location>
        <begin position="23"/>
        <end position="50"/>
    </location>
</feature>
<gene>
    <name evidence="2" type="ORF">ACFFJG_03220</name>
</gene>
<dbReference type="EMBL" id="JBHLXH010000001">
    <property type="protein sequence ID" value="MFC0221482.1"/>
    <property type="molecule type" value="Genomic_DNA"/>
</dbReference>
<evidence type="ECO:0000313" key="3">
    <source>
        <dbReference type="Proteomes" id="UP001589698"/>
    </source>
</evidence>
<evidence type="ECO:0000256" key="1">
    <source>
        <dbReference type="SAM" id="Coils"/>
    </source>
</evidence>
<sequence length="64" mass="7097">MAKALLGHLDHDARTSAVLAADNRRLRRRVADLESVVLRLQAENDRLAAAAREEQLPVEDLQPA</sequence>
<organism evidence="2 3">
    <name type="scientific">Nocardioides zeicaulis</name>
    <dbReference type="NCBI Taxonomy" id="1776857"/>
    <lineage>
        <taxon>Bacteria</taxon>
        <taxon>Bacillati</taxon>
        <taxon>Actinomycetota</taxon>
        <taxon>Actinomycetes</taxon>
        <taxon>Propionibacteriales</taxon>
        <taxon>Nocardioidaceae</taxon>
        <taxon>Nocardioides</taxon>
    </lineage>
</organism>
<evidence type="ECO:0008006" key="4">
    <source>
        <dbReference type="Google" id="ProtNLM"/>
    </source>
</evidence>
<keyword evidence="3" id="KW-1185">Reference proteome</keyword>